<feature type="transmembrane region" description="Helical" evidence="8">
    <location>
        <begin position="376"/>
        <end position="398"/>
    </location>
</feature>
<keyword evidence="11" id="KW-1185">Reference proteome</keyword>
<feature type="transmembrane region" description="Helical" evidence="8">
    <location>
        <begin position="300"/>
        <end position="318"/>
    </location>
</feature>
<evidence type="ECO:0000256" key="4">
    <source>
        <dbReference type="ARBA" id="ARBA00022692"/>
    </source>
</evidence>
<feature type="transmembrane region" description="Helical" evidence="8">
    <location>
        <begin position="7"/>
        <end position="30"/>
    </location>
</feature>
<keyword evidence="5" id="KW-0732">Signal</keyword>
<dbReference type="PANTHER" id="PTHR35936:SF19">
    <property type="entry name" value="AMINO-ACID-BINDING PROTEIN YXEM-RELATED"/>
    <property type="match status" value="1"/>
</dbReference>
<evidence type="ECO:0000259" key="9">
    <source>
        <dbReference type="SMART" id="SM00062"/>
    </source>
</evidence>
<dbReference type="EMBL" id="JAJTND010000004">
    <property type="protein sequence ID" value="MCE3532339.1"/>
    <property type="molecule type" value="Genomic_DNA"/>
</dbReference>
<keyword evidence="4 8" id="KW-0812">Transmembrane</keyword>
<dbReference type="SMART" id="SM00062">
    <property type="entry name" value="PBPb"/>
    <property type="match status" value="1"/>
</dbReference>
<dbReference type="SUPFAM" id="SSF118215">
    <property type="entry name" value="Proton glutamate symport protein"/>
    <property type="match status" value="1"/>
</dbReference>
<organism evidence="10 11">
    <name type="scientific">Legionella resiliens</name>
    <dbReference type="NCBI Taxonomy" id="2905958"/>
    <lineage>
        <taxon>Bacteria</taxon>
        <taxon>Pseudomonadati</taxon>
        <taxon>Pseudomonadota</taxon>
        <taxon>Gammaproteobacteria</taxon>
        <taxon>Legionellales</taxon>
        <taxon>Legionellaceae</taxon>
        <taxon>Legionella</taxon>
    </lineage>
</organism>
<name>A0ABS8X2Y7_9GAMM</name>
<sequence>MIFKKLFSISLPLQVIIAVIVGVLTGLLIGDKAVIFEPIGRIYTMLMETVVFPYIMSTLLVSLGDLSPSLSIKLLKKIWVYFLLLLLTYGTLIILAQAIPLGTTLSTYEQTNVPQQSGILDFLLPENLFYDLTNNYIPAVVIFCILFGFILQLIPNKSTLFSVLETISDTCLLFWNRLVKFAPIATFALLAYISGTIKFNQLYDLSIFLILFLIGILLLIFWIIPITISSFTNIRYKEILPELRDALIISAITTLSVVALPYIQKTTEKFIAHKKYEVDTKENKDIIKTILLINYPLAQLGNFFVYLFILFASLYFNSPINNLQYIFLPVVSYLSSIGSPSSSINSVAFLANWVSLPIDTVNLYMSLLPLIRYGQVLLSVMGFAFISIIGTFVFFGYARINYKKIAGHFIVAYALLFMLTFALKSVFPNPGEKNYTRLNSFSLSRTLVANTQATIMPSFDEKNISSKESIEDALFRIQRTGVLRVGFNADMRPFAFYNKQNQLVGYDIAYAYALAKALNSRLEFIPFTWQYLVRDLTANKFDIAMSAIYATEQRLTSSMFTRPYFHSPVSLIVPKDKQNQFQTADQIKNMEKLRIGVFNDPVLIPLIQKNFPNARIVILPNISGNAPAQAFEQNLIDAILWSQAQTQVWVLAHPDYVSVVPSGVPAPFLIAYMVQRNSPQLLNFLNYWLTLKKNDGFQKKMYNQWILIRPSTDHQPRWSIWRSISNRHGSNQ</sequence>
<gene>
    <name evidence="10" type="ORF">LXO92_08105</name>
</gene>
<feature type="transmembrane region" description="Helical" evidence="8">
    <location>
        <begin position="136"/>
        <end position="154"/>
    </location>
</feature>
<feature type="domain" description="Solute-binding protein family 3/N-terminal" evidence="9">
    <location>
        <begin position="482"/>
        <end position="709"/>
    </location>
</feature>
<feature type="transmembrane region" description="Helical" evidence="8">
    <location>
        <begin position="78"/>
        <end position="99"/>
    </location>
</feature>
<feature type="transmembrane region" description="Helical" evidence="8">
    <location>
        <begin position="42"/>
        <end position="66"/>
    </location>
</feature>
<evidence type="ECO:0000313" key="11">
    <source>
        <dbReference type="Proteomes" id="UP001320170"/>
    </source>
</evidence>
<evidence type="ECO:0000256" key="5">
    <source>
        <dbReference type="ARBA" id="ARBA00022729"/>
    </source>
</evidence>
<dbReference type="PANTHER" id="PTHR35936">
    <property type="entry name" value="MEMBRANE-BOUND LYTIC MUREIN TRANSGLYCOSYLASE F"/>
    <property type="match status" value="1"/>
</dbReference>
<evidence type="ECO:0000256" key="3">
    <source>
        <dbReference type="ARBA" id="ARBA00022448"/>
    </source>
</evidence>
<dbReference type="InterPro" id="IPR001638">
    <property type="entry name" value="Solute-binding_3/MltF_N"/>
</dbReference>
<dbReference type="Gene3D" id="3.40.190.10">
    <property type="entry name" value="Periplasmic binding protein-like II"/>
    <property type="match status" value="2"/>
</dbReference>
<dbReference type="SUPFAM" id="SSF53850">
    <property type="entry name" value="Periplasmic binding protein-like II"/>
    <property type="match status" value="1"/>
</dbReference>
<comment type="subcellular location">
    <subcellularLocation>
        <location evidence="1">Membrane</location>
        <topology evidence="1">Multi-pass membrane protein</topology>
    </subcellularLocation>
</comment>
<dbReference type="PRINTS" id="PR00173">
    <property type="entry name" value="EDTRNSPORT"/>
</dbReference>
<dbReference type="RefSeq" id="WP_232890752.1">
    <property type="nucleotide sequence ID" value="NZ_JAJSPM010000005.1"/>
</dbReference>
<comment type="caution">
    <text evidence="10">The sequence shown here is derived from an EMBL/GenBank/DDBJ whole genome shotgun (WGS) entry which is preliminary data.</text>
</comment>
<evidence type="ECO:0000256" key="2">
    <source>
        <dbReference type="ARBA" id="ARBA00010333"/>
    </source>
</evidence>
<reference evidence="10 11" key="1">
    <citation type="journal article" date="2024" name="Pathogens">
        <title>Characterization of a Novel Species of Legionella Isolated from a Healthcare Facility: Legionella resiliens sp. nov.</title>
        <authorList>
            <person name="Cristino S."/>
            <person name="Pascale M.R."/>
            <person name="Marino F."/>
            <person name="Derelitto C."/>
            <person name="Salaris S."/>
            <person name="Orsini M."/>
            <person name="Squarzoni S."/>
            <person name="Grottola A."/>
            <person name="Girolamini L."/>
        </authorList>
    </citation>
    <scope>NUCLEOTIDE SEQUENCE [LARGE SCALE GENOMIC DNA]</scope>
    <source>
        <strain evidence="10 11">8cVS16</strain>
    </source>
</reference>
<comment type="similarity">
    <text evidence="2">Belongs to the bacterial solute-binding protein 3 family.</text>
</comment>
<accession>A0ABS8X2Y7</accession>
<dbReference type="InterPro" id="IPR036458">
    <property type="entry name" value="Na:dicarbo_symporter_sf"/>
</dbReference>
<dbReference type="Pfam" id="PF00497">
    <property type="entry name" value="SBP_bac_3"/>
    <property type="match status" value="1"/>
</dbReference>
<evidence type="ECO:0000256" key="8">
    <source>
        <dbReference type="SAM" id="Phobius"/>
    </source>
</evidence>
<keyword evidence="7 8" id="KW-0472">Membrane</keyword>
<keyword evidence="6 8" id="KW-1133">Transmembrane helix</keyword>
<protein>
    <submittedName>
        <fullName evidence="10">Transporter substrate-binding domain-containing protein</fullName>
    </submittedName>
</protein>
<proteinExistence type="inferred from homology"/>
<dbReference type="Proteomes" id="UP001320170">
    <property type="component" value="Unassembled WGS sequence"/>
</dbReference>
<keyword evidence="3" id="KW-0813">Transport</keyword>
<feature type="transmembrane region" description="Helical" evidence="8">
    <location>
        <begin position="174"/>
        <end position="193"/>
    </location>
</feature>
<dbReference type="Gene3D" id="1.10.3860.10">
    <property type="entry name" value="Sodium:dicarboxylate symporter"/>
    <property type="match status" value="1"/>
</dbReference>
<evidence type="ECO:0000313" key="10">
    <source>
        <dbReference type="EMBL" id="MCE3532339.1"/>
    </source>
</evidence>
<evidence type="ECO:0000256" key="7">
    <source>
        <dbReference type="ARBA" id="ARBA00023136"/>
    </source>
</evidence>
<feature type="transmembrane region" description="Helical" evidence="8">
    <location>
        <begin position="405"/>
        <end position="427"/>
    </location>
</feature>
<dbReference type="InterPro" id="IPR001991">
    <property type="entry name" value="Na-dicarboxylate_symporter"/>
</dbReference>
<dbReference type="Pfam" id="PF00375">
    <property type="entry name" value="SDF"/>
    <property type="match status" value="1"/>
</dbReference>
<evidence type="ECO:0000256" key="1">
    <source>
        <dbReference type="ARBA" id="ARBA00004141"/>
    </source>
</evidence>
<feature type="transmembrane region" description="Helical" evidence="8">
    <location>
        <begin position="205"/>
        <end position="224"/>
    </location>
</feature>
<evidence type="ECO:0000256" key="6">
    <source>
        <dbReference type="ARBA" id="ARBA00022989"/>
    </source>
</evidence>